<feature type="transmembrane region" description="Helical" evidence="7">
    <location>
        <begin position="30"/>
        <end position="49"/>
    </location>
</feature>
<evidence type="ECO:0000256" key="2">
    <source>
        <dbReference type="ARBA" id="ARBA00022475"/>
    </source>
</evidence>
<dbReference type="AlphaFoldDB" id="A0A9D2HD50"/>
<dbReference type="Proteomes" id="UP000824225">
    <property type="component" value="Unassembled WGS sequence"/>
</dbReference>
<feature type="transmembrane region" description="Helical" evidence="7">
    <location>
        <begin position="61"/>
        <end position="80"/>
    </location>
</feature>
<evidence type="ECO:0000256" key="5">
    <source>
        <dbReference type="ARBA" id="ARBA00022989"/>
    </source>
</evidence>
<feature type="transmembrane region" description="Helical" evidence="7">
    <location>
        <begin position="141"/>
        <end position="165"/>
    </location>
</feature>
<evidence type="ECO:0000259" key="8">
    <source>
        <dbReference type="Pfam" id="PF06808"/>
    </source>
</evidence>
<dbReference type="GO" id="GO:0022857">
    <property type="term" value="F:transmembrane transporter activity"/>
    <property type="evidence" value="ECO:0007669"/>
    <property type="project" value="TreeGrafter"/>
</dbReference>
<evidence type="ECO:0000256" key="1">
    <source>
        <dbReference type="ARBA" id="ARBA00004429"/>
    </source>
</evidence>
<accession>A0A9D2HD50</accession>
<comment type="caution">
    <text evidence="9">The sequence shown here is derived from an EMBL/GenBank/DDBJ whole genome shotgun (WGS) entry which is preliminary data.</text>
</comment>
<dbReference type="PANTHER" id="PTHR33362:SF5">
    <property type="entry name" value="C4-DICARBOXYLATE TRAP TRANSPORTER LARGE PERMEASE PROTEIN DCTM"/>
    <property type="match status" value="1"/>
</dbReference>
<dbReference type="PIRSF" id="PIRSF006066">
    <property type="entry name" value="HI0050"/>
    <property type="match status" value="1"/>
</dbReference>
<gene>
    <name evidence="9" type="ORF">H9962_01490</name>
</gene>
<evidence type="ECO:0000256" key="6">
    <source>
        <dbReference type="ARBA" id="ARBA00023136"/>
    </source>
</evidence>
<keyword evidence="3" id="KW-0997">Cell inner membrane</keyword>
<reference evidence="9" key="1">
    <citation type="journal article" date="2021" name="PeerJ">
        <title>Extensive microbial diversity within the chicken gut microbiome revealed by metagenomics and culture.</title>
        <authorList>
            <person name="Gilroy R."/>
            <person name="Ravi A."/>
            <person name="Getino M."/>
            <person name="Pursley I."/>
            <person name="Horton D.L."/>
            <person name="Alikhan N.F."/>
            <person name="Baker D."/>
            <person name="Gharbi K."/>
            <person name="Hall N."/>
            <person name="Watson M."/>
            <person name="Adriaenssens E.M."/>
            <person name="Foster-Nyarko E."/>
            <person name="Jarju S."/>
            <person name="Secka A."/>
            <person name="Antonio M."/>
            <person name="Oren A."/>
            <person name="Chaudhuri R.R."/>
            <person name="La Ragione R."/>
            <person name="Hildebrand F."/>
            <person name="Pallen M.J."/>
        </authorList>
    </citation>
    <scope>NUCLEOTIDE SEQUENCE</scope>
    <source>
        <strain evidence="9">CHK186-16707</strain>
    </source>
</reference>
<dbReference type="NCBIfam" id="TIGR00786">
    <property type="entry name" value="dctM"/>
    <property type="match status" value="1"/>
</dbReference>
<feature type="transmembrane region" description="Helical" evidence="7">
    <location>
        <begin position="220"/>
        <end position="242"/>
    </location>
</feature>
<keyword evidence="2" id="KW-1003">Cell membrane</keyword>
<feature type="transmembrane region" description="Helical" evidence="7">
    <location>
        <begin position="362"/>
        <end position="383"/>
    </location>
</feature>
<comment type="subcellular location">
    <subcellularLocation>
        <location evidence="1">Cell inner membrane</location>
        <topology evidence="1">Multi-pass membrane protein</topology>
    </subcellularLocation>
</comment>
<evidence type="ECO:0000256" key="4">
    <source>
        <dbReference type="ARBA" id="ARBA00022692"/>
    </source>
</evidence>
<dbReference type="InterPro" id="IPR004681">
    <property type="entry name" value="TRAP_DctM"/>
</dbReference>
<dbReference type="GO" id="GO:0005886">
    <property type="term" value="C:plasma membrane"/>
    <property type="evidence" value="ECO:0007669"/>
    <property type="project" value="UniProtKB-SubCell"/>
</dbReference>
<protein>
    <submittedName>
        <fullName evidence="9">TRAP transporter large permease</fullName>
    </submittedName>
</protein>
<feature type="transmembrane region" description="Helical" evidence="7">
    <location>
        <begin position="100"/>
        <end position="129"/>
    </location>
</feature>
<organism evidence="9 10">
    <name type="scientific">Candidatus Mailhella merdigallinarum</name>
    <dbReference type="NCBI Taxonomy" id="2838658"/>
    <lineage>
        <taxon>Bacteria</taxon>
        <taxon>Pseudomonadati</taxon>
        <taxon>Thermodesulfobacteriota</taxon>
        <taxon>Desulfovibrionia</taxon>
        <taxon>Desulfovibrionales</taxon>
        <taxon>Desulfovibrionaceae</taxon>
        <taxon>Mailhella</taxon>
    </lineage>
</organism>
<feature type="transmembrane region" description="Helical" evidence="7">
    <location>
        <begin position="403"/>
        <end position="427"/>
    </location>
</feature>
<dbReference type="Pfam" id="PF06808">
    <property type="entry name" value="DctM"/>
    <property type="match status" value="1"/>
</dbReference>
<dbReference type="InterPro" id="IPR010656">
    <property type="entry name" value="DctM"/>
</dbReference>
<evidence type="ECO:0000313" key="10">
    <source>
        <dbReference type="Proteomes" id="UP000824225"/>
    </source>
</evidence>
<keyword evidence="6 7" id="KW-0472">Membrane</keyword>
<feature type="transmembrane region" description="Helical" evidence="7">
    <location>
        <begin position="284"/>
        <end position="300"/>
    </location>
</feature>
<keyword evidence="4 7" id="KW-0812">Transmembrane</keyword>
<proteinExistence type="predicted"/>
<keyword evidence="5 7" id="KW-1133">Transmembrane helix</keyword>
<feature type="domain" description="TRAP C4-dicarboxylate transport system permease DctM subunit" evidence="8">
    <location>
        <begin position="11"/>
        <end position="421"/>
    </location>
</feature>
<evidence type="ECO:0000313" key="9">
    <source>
        <dbReference type="EMBL" id="HJA07855.1"/>
    </source>
</evidence>
<evidence type="ECO:0000256" key="7">
    <source>
        <dbReference type="SAM" id="Phobius"/>
    </source>
</evidence>
<dbReference type="EMBL" id="DXAN01000003">
    <property type="protein sequence ID" value="HJA07855.1"/>
    <property type="molecule type" value="Genomic_DNA"/>
</dbReference>
<evidence type="ECO:0000256" key="3">
    <source>
        <dbReference type="ARBA" id="ARBA00022519"/>
    </source>
</evidence>
<reference evidence="9" key="2">
    <citation type="submission" date="2021-04" db="EMBL/GenBank/DDBJ databases">
        <authorList>
            <person name="Gilroy R."/>
        </authorList>
    </citation>
    <scope>NUCLEOTIDE SEQUENCE</scope>
    <source>
        <strain evidence="9">CHK186-16707</strain>
    </source>
</reference>
<name>A0A9D2HD50_9BACT</name>
<sequence length="433" mass="45168">MSPVSIGCIGIVCLLAAIFARVPIGIAMLAVGAGGFAAISGVDAALGILRGVPYETFANSTYAVVCLFLLMGNFAFKSGISDELFACVNTWLGRLKGGLAVATIAACGGFAAICGSSVACAVTMGVVAIPEMRKFKYANTLATGCIAAGGTLGILIPPSTVMVLYGIITGQSIGDMFMAGVIPGLIQIALYIAVVRLWVRRRPEAGPAGESHTMAQKVRSLSKVWSIVALFVLVIGGLYVGFFSPNEAAGVGAFGALLLGLARCKNRFAFLRDSLEDAVRTSGMCYLVVLGAMIFGYFLTVSRIPAELSGLIAGVVESPLLIVLGVLLVMVILGCFMDSMAIVLLTVPIFYPLIEAYGINPIWFGILVVRVTEIGLITPPVGLNLFVIKGVADVPMISVFRGVMPFLVADAIHVAILLAFPILSLWLPGLAAH</sequence>
<dbReference type="PANTHER" id="PTHR33362">
    <property type="entry name" value="SIALIC ACID TRAP TRANSPORTER PERMEASE PROTEIN SIAT-RELATED"/>
    <property type="match status" value="1"/>
</dbReference>
<feature type="transmembrane region" description="Helical" evidence="7">
    <location>
        <begin position="177"/>
        <end position="199"/>
    </location>
</feature>